<dbReference type="Gene3D" id="3.40.630.30">
    <property type="match status" value="1"/>
</dbReference>
<dbReference type="OrthoDB" id="213519at2"/>
<reference evidence="2 3" key="1">
    <citation type="submission" date="2019-12" db="EMBL/GenBank/DDBJ databases">
        <title>Genomic-based taxomic classification of the family Erythrobacteraceae.</title>
        <authorList>
            <person name="Xu L."/>
        </authorList>
    </citation>
    <scope>NUCLEOTIDE SEQUENCE [LARGE SCALE GENOMIC DNA]</scope>
    <source>
        <strain evidence="2 3">RC4-10-4</strain>
    </source>
</reference>
<accession>A0A845A3X0</accession>
<dbReference type="InterPro" id="IPR016181">
    <property type="entry name" value="Acyl_CoA_acyltransferase"/>
</dbReference>
<dbReference type="SUPFAM" id="SSF55729">
    <property type="entry name" value="Acyl-CoA N-acyltransferases (Nat)"/>
    <property type="match status" value="1"/>
</dbReference>
<evidence type="ECO:0000259" key="1">
    <source>
        <dbReference type="Pfam" id="PF13480"/>
    </source>
</evidence>
<dbReference type="EMBL" id="WTYH01000001">
    <property type="protein sequence ID" value="MXO93617.1"/>
    <property type="molecule type" value="Genomic_DNA"/>
</dbReference>
<protein>
    <submittedName>
        <fullName evidence="2">GNAT family N-acetyltransferase</fullName>
    </submittedName>
</protein>
<evidence type="ECO:0000313" key="3">
    <source>
        <dbReference type="Proteomes" id="UP000460626"/>
    </source>
</evidence>
<dbReference type="GO" id="GO:0016740">
    <property type="term" value="F:transferase activity"/>
    <property type="evidence" value="ECO:0007669"/>
    <property type="project" value="UniProtKB-KW"/>
</dbReference>
<keyword evidence="3" id="KW-1185">Reference proteome</keyword>
<evidence type="ECO:0000313" key="2">
    <source>
        <dbReference type="EMBL" id="MXO93617.1"/>
    </source>
</evidence>
<dbReference type="Proteomes" id="UP000460626">
    <property type="component" value="Unassembled WGS sequence"/>
</dbReference>
<name>A0A845A3X0_9SPHN</name>
<sequence>MPTDADPRSAPEPRLSLTLRAWKQCDRPDRVAAWDALAQWASEPNPFYESWYLLASLRALDPGGAVALIVLEADGQLAGLMPVKREARYYGYALPHWRNWAHANCFLGMPLVARGFERSFWREMLAWADRNAGRALFLHLAHLPVTGPLHEALAAELAASGRPAATVLREERAMLVTQTPATYLDSSLSTKKRKELRRQHRRLAEQGELATERCHDAAGLESWIAEFLRIEQSGWKGRQGSALASTADTAQLFAQALQGAASRGRLERLCLRLDGRPIAMLASFVAPPGAFSYKTAFDEDFARYSPGVLLQRENIALLQRDAVSWIDSCAAEDHPMIDHIWRERRAIARHSIGIGGPLRRAAFAAIARRETGRPARGIGA</sequence>
<dbReference type="InterPro" id="IPR038740">
    <property type="entry name" value="BioF2-like_GNAT_dom"/>
</dbReference>
<dbReference type="Pfam" id="PF13480">
    <property type="entry name" value="Acetyltransf_6"/>
    <property type="match status" value="1"/>
</dbReference>
<feature type="domain" description="BioF2-like acetyltransferase" evidence="1">
    <location>
        <begin position="191"/>
        <end position="331"/>
    </location>
</feature>
<gene>
    <name evidence="2" type="ORF">GRI62_08350</name>
</gene>
<keyword evidence="2" id="KW-0808">Transferase</keyword>
<organism evidence="2 3">
    <name type="scientific">Aurantiacibacter arachoides</name>
    <dbReference type="NCBI Taxonomy" id="1850444"/>
    <lineage>
        <taxon>Bacteria</taxon>
        <taxon>Pseudomonadati</taxon>
        <taxon>Pseudomonadota</taxon>
        <taxon>Alphaproteobacteria</taxon>
        <taxon>Sphingomonadales</taxon>
        <taxon>Erythrobacteraceae</taxon>
        <taxon>Aurantiacibacter</taxon>
    </lineage>
</organism>
<comment type="caution">
    <text evidence="2">The sequence shown here is derived from an EMBL/GenBank/DDBJ whole genome shotgun (WGS) entry which is preliminary data.</text>
</comment>
<proteinExistence type="predicted"/>
<dbReference type="RefSeq" id="WP_131452872.1">
    <property type="nucleotide sequence ID" value="NZ_BMJK01000001.1"/>
</dbReference>
<dbReference type="AlphaFoldDB" id="A0A845A3X0"/>